<protein>
    <submittedName>
        <fullName evidence="1">Uncharacterized protein</fullName>
    </submittedName>
</protein>
<sequence length="198" mass="21375">MPTPISVISGDLVDSRRSDTANYLNGLHSLLDRLRRDGRLHQVEIFRGDAFQAQAAPEDGLLLAVYIRLALRAMGAAHWDARIAIGLGSQRPDAAGYGSAFINSGSALDAMAKNCRLALKTDNDRTNAIVSDLLPMLDHVIGRLSQAEARIVQARIFADSGAAVADQLQKAASTVSAALKRAAYEEIMRFIHAINRIV</sequence>
<organism evidence="1">
    <name type="scientific">Serratia marcescens</name>
    <dbReference type="NCBI Taxonomy" id="615"/>
    <lineage>
        <taxon>Bacteria</taxon>
        <taxon>Pseudomonadati</taxon>
        <taxon>Pseudomonadota</taxon>
        <taxon>Gammaproteobacteria</taxon>
        <taxon>Enterobacterales</taxon>
        <taxon>Yersiniaceae</taxon>
        <taxon>Serratia</taxon>
    </lineage>
</organism>
<dbReference type="AlphaFoldDB" id="A0A1C3HFN0"/>
<dbReference type="EMBL" id="LT575490">
    <property type="protein sequence ID" value="SAY43843.1"/>
    <property type="molecule type" value="Genomic_DNA"/>
</dbReference>
<name>A0A1C3HFN0_SERMA</name>
<reference evidence="1" key="1">
    <citation type="submission" date="2016-05" db="EMBL/GenBank/DDBJ databases">
        <authorList>
            <person name="Cock P.J.A."/>
            <person name="Cock P.J.A."/>
        </authorList>
    </citation>
    <scope>NUCLEOTIDE SEQUENCE</scope>
    <source>
        <strain evidence="1">PWN146_assembly</strain>
    </source>
</reference>
<gene>
    <name evidence="1" type="ORF">PWN146_02536</name>
</gene>
<proteinExistence type="predicted"/>
<accession>A0A1C3HFN0</accession>
<evidence type="ECO:0000313" key="1">
    <source>
        <dbReference type="EMBL" id="SAY43843.1"/>
    </source>
</evidence>